<organism evidence="1 2">
    <name type="scientific">Fusarium pseudograminearum (strain CS3096)</name>
    <name type="common">Wheat and barley crown-rot fungus</name>
    <dbReference type="NCBI Taxonomy" id="1028729"/>
    <lineage>
        <taxon>Eukaryota</taxon>
        <taxon>Fungi</taxon>
        <taxon>Dikarya</taxon>
        <taxon>Ascomycota</taxon>
        <taxon>Pezizomycotina</taxon>
        <taxon>Sordariomycetes</taxon>
        <taxon>Hypocreomycetidae</taxon>
        <taxon>Hypocreales</taxon>
        <taxon>Nectriaceae</taxon>
        <taxon>Fusarium</taxon>
    </lineage>
</organism>
<protein>
    <submittedName>
        <fullName evidence="1">Uncharacterized protein</fullName>
    </submittedName>
</protein>
<gene>
    <name evidence="1" type="ORF">FPSE_06388</name>
</gene>
<dbReference type="HOGENOM" id="CLU_222104_0_0_1"/>
<accession>K3VGJ4</accession>
<comment type="caution">
    <text evidence="1">The sequence shown here is derived from an EMBL/GenBank/DDBJ whole genome shotgun (WGS) entry which is preliminary data.</text>
</comment>
<dbReference type="EMBL" id="AFNW01000152">
    <property type="protein sequence ID" value="EKJ73432.1"/>
    <property type="molecule type" value="Genomic_DNA"/>
</dbReference>
<dbReference type="AlphaFoldDB" id="K3VGJ4"/>
<name>K3VGJ4_FUSPC</name>
<keyword evidence="2" id="KW-1185">Reference proteome</keyword>
<feature type="non-terminal residue" evidence="1">
    <location>
        <position position="1"/>
    </location>
</feature>
<dbReference type="RefSeq" id="XP_061844442.1">
    <property type="nucleotide sequence ID" value="XM_061988445.1"/>
</dbReference>
<reference evidence="1 2" key="1">
    <citation type="journal article" date="2012" name="PLoS Pathog.">
        <title>Comparative pathogenomics reveals horizontally acquired novel virulence genes in fungi infecting cereal hosts.</title>
        <authorList>
            <person name="Gardiner D.M."/>
            <person name="McDonald M.C."/>
            <person name="Covarelli L."/>
            <person name="Solomon P.S."/>
            <person name="Rusu A.G."/>
            <person name="Marshall M."/>
            <person name="Kazan K."/>
            <person name="Chakraborty S."/>
            <person name="McDonald B.A."/>
            <person name="Manners J.M."/>
        </authorList>
    </citation>
    <scope>NUCLEOTIDE SEQUENCE [LARGE SCALE GENOMIC DNA]</scope>
    <source>
        <strain evidence="1 2">CS3096</strain>
    </source>
</reference>
<evidence type="ECO:0000313" key="1">
    <source>
        <dbReference type="EMBL" id="EKJ73432.1"/>
    </source>
</evidence>
<dbReference type="GeneID" id="20365006"/>
<sequence>LNYYISIGYSSLIIKLKVIIKT</sequence>
<evidence type="ECO:0000313" key="2">
    <source>
        <dbReference type="Proteomes" id="UP000007978"/>
    </source>
</evidence>
<dbReference type="Proteomes" id="UP000007978">
    <property type="component" value="Unassembled WGS sequence"/>
</dbReference>
<proteinExistence type="predicted"/>